<proteinExistence type="predicted"/>
<dbReference type="RefSeq" id="WP_021434538.1">
    <property type="nucleotide sequence ID" value="NZ_AVNC01000023.1"/>
</dbReference>
<organism evidence="1 2">
    <name type="scientific">Paraclostridium bifermentans ATCC 638 = DSM 14991</name>
    <dbReference type="NCBI Taxonomy" id="1233171"/>
    <lineage>
        <taxon>Bacteria</taxon>
        <taxon>Bacillati</taxon>
        <taxon>Bacillota</taxon>
        <taxon>Clostridia</taxon>
        <taxon>Peptostreptococcales</taxon>
        <taxon>Peptostreptococcaceae</taxon>
        <taxon>Paraclostridium</taxon>
    </lineage>
</organism>
<comment type="caution">
    <text evidence="1">The sequence shown here is derived from an EMBL/GenBank/DDBJ whole genome shotgun (WGS) entry which is preliminary data.</text>
</comment>
<evidence type="ECO:0000313" key="1">
    <source>
        <dbReference type="EMBL" id="EQK39783.1"/>
    </source>
</evidence>
<dbReference type="EMBL" id="AVNC01000023">
    <property type="protein sequence ID" value="EQK39783.1"/>
    <property type="molecule type" value="Genomic_DNA"/>
</dbReference>
<reference evidence="1 2" key="1">
    <citation type="submission" date="2013-06" db="EMBL/GenBank/DDBJ databases">
        <authorList>
            <person name="Walk S."/>
            <person name="Aronoff D."/>
            <person name="Young V.Y."/>
            <person name="Marsh J."/>
            <person name="Harrison L."/>
            <person name="Daugherty S.C."/>
            <person name="Shefchek K.A."/>
            <person name="Hine E.E."/>
            <person name="Tallon L.J."/>
            <person name="Sadzewicz L.K."/>
            <person name="Rasko D.A."/>
        </authorList>
    </citation>
    <scope>NUCLEOTIDE SEQUENCE [LARGE SCALE GENOMIC DNA]</scope>
    <source>
        <strain evidence="1 2">ATCC 638</strain>
    </source>
</reference>
<evidence type="ECO:0000313" key="2">
    <source>
        <dbReference type="Proteomes" id="UP000015688"/>
    </source>
</evidence>
<dbReference type="Proteomes" id="UP000015688">
    <property type="component" value="Unassembled WGS sequence"/>
</dbReference>
<dbReference type="AlphaFoldDB" id="T4VE61"/>
<accession>T4VE61</accession>
<sequence length="110" mass="12806">MKGTYKIGEQIEFKEDYNVKTFNGRELEVKKGDKAIVNSRGFIEYTSGKAKGIRQIVDGIKVEDYDHMNISKQILNRLISEYNLEEFMDCEEISIKSFLEEIEDVLCEIL</sequence>
<protein>
    <submittedName>
        <fullName evidence="1">Uncharacterized protein</fullName>
    </submittedName>
</protein>
<gene>
    <name evidence="1" type="ORF">C672_3583</name>
</gene>
<name>T4VE61_PARBF</name>
<dbReference type="PATRIC" id="fig|1233171.3.peg.3450"/>